<accession>A0A8S3B148</accession>
<feature type="non-terminal residue" evidence="8">
    <location>
        <position position="1"/>
    </location>
</feature>
<dbReference type="GO" id="GO:0043812">
    <property type="term" value="F:phosphatidylinositol-4-phosphate phosphatase activity"/>
    <property type="evidence" value="ECO:0007669"/>
    <property type="project" value="TreeGrafter"/>
</dbReference>
<comment type="caution">
    <text evidence="8">The sequence shown here is derived from an EMBL/GenBank/DDBJ whole genome shotgun (WGS) entry which is preliminary data.</text>
</comment>
<evidence type="ECO:0000256" key="5">
    <source>
        <dbReference type="ARBA" id="ARBA00041396"/>
    </source>
</evidence>
<dbReference type="Pfam" id="PF02383">
    <property type="entry name" value="Syja_N"/>
    <property type="match status" value="1"/>
</dbReference>
<dbReference type="PANTHER" id="PTHR45662:SF2">
    <property type="entry name" value="PHOSPHATIDYLINOSITOL-3-PHOSPHATASE SAC1"/>
    <property type="match status" value="1"/>
</dbReference>
<dbReference type="AlphaFoldDB" id="A0A8S3B148"/>
<dbReference type="EMBL" id="CAJOBJ010179652">
    <property type="protein sequence ID" value="CAF4913368.1"/>
    <property type="molecule type" value="Genomic_DNA"/>
</dbReference>
<reference evidence="8" key="1">
    <citation type="submission" date="2021-02" db="EMBL/GenBank/DDBJ databases">
        <authorList>
            <person name="Nowell W R."/>
        </authorList>
    </citation>
    <scope>NUCLEOTIDE SEQUENCE</scope>
</reference>
<name>A0A8S3B148_9BILA</name>
<comment type="catalytic activity">
    <reaction evidence="2">
        <text>a 1,2-diacyl-sn-glycero-3-phospho-(1D-myo-inositol-3-phosphate) + H2O = a 1,2-diacyl-sn-glycero-3-phospho-(1D-myo-inositol) + phosphate</text>
        <dbReference type="Rhea" id="RHEA:12316"/>
        <dbReference type="ChEBI" id="CHEBI:15377"/>
        <dbReference type="ChEBI" id="CHEBI:43474"/>
        <dbReference type="ChEBI" id="CHEBI:57880"/>
        <dbReference type="ChEBI" id="CHEBI:58088"/>
        <dbReference type="EC" id="3.1.3.64"/>
    </reaction>
    <physiologicalReaction direction="left-to-right" evidence="2">
        <dbReference type="Rhea" id="RHEA:12317"/>
    </physiologicalReaction>
</comment>
<evidence type="ECO:0000256" key="2">
    <source>
        <dbReference type="ARBA" id="ARBA00036631"/>
    </source>
</evidence>
<dbReference type="EC" id="3.1.3.64" evidence="1"/>
<evidence type="ECO:0000256" key="4">
    <source>
        <dbReference type="ARBA" id="ARBA00040795"/>
    </source>
</evidence>
<protein>
    <recommendedName>
        <fullName evidence="4">Phosphatidylinositol-3-phosphatase SAC1</fullName>
        <ecNumber evidence="1">3.1.3.64</ecNumber>
    </recommendedName>
    <alternativeName>
        <fullName evidence="6">Phosphatidylinositol-4-phosphate phosphatase</fullName>
    </alternativeName>
    <alternativeName>
        <fullName evidence="5">Suppressor of actin mutations 1-like protein</fullName>
    </alternativeName>
</protein>
<dbReference type="GO" id="GO:0005783">
    <property type="term" value="C:endoplasmic reticulum"/>
    <property type="evidence" value="ECO:0007669"/>
    <property type="project" value="TreeGrafter"/>
</dbReference>
<evidence type="ECO:0000256" key="1">
    <source>
        <dbReference type="ARBA" id="ARBA00013038"/>
    </source>
</evidence>
<dbReference type="PROSITE" id="PS50275">
    <property type="entry name" value="SAC"/>
    <property type="match status" value="1"/>
</dbReference>
<dbReference type="Proteomes" id="UP000676336">
    <property type="component" value="Unassembled WGS sequence"/>
</dbReference>
<dbReference type="GO" id="GO:0046856">
    <property type="term" value="P:phosphatidylinositol dephosphorylation"/>
    <property type="evidence" value="ECO:0007669"/>
    <property type="project" value="TreeGrafter"/>
</dbReference>
<evidence type="ECO:0000313" key="10">
    <source>
        <dbReference type="Proteomes" id="UP000676336"/>
    </source>
</evidence>
<feature type="domain" description="SAC" evidence="7">
    <location>
        <begin position="1"/>
        <end position="48"/>
    </location>
</feature>
<dbReference type="PANTHER" id="PTHR45662">
    <property type="entry name" value="PHOSPHATIDYLINOSITIDE PHOSPHATASE SAC1"/>
    <property type="match status" value="1"/>
</dbReference>
<proteinExistence type="predicted"/>
<evidence type="ECO:0000313" key="8">
    <source>
        <dbReference type="EMBL" id="CAF4773364.1"/>
    </source>
</evidence>
<sequence length="48" mass="5392">YGLISRRSTQRAGTRLFIRGIGDDGRVANYVETEQILQLNDIACSHVQ</sequence>
<evidence type="ECO:0000259" key="7">
    <source>
        <dbReference type="PROSITE" id="PS50275"/>
    </source>
</evidence>
<dbReference type="Proteomes" id="UP000681720">
    <property type="component" value="Unassembled WGS sequence"/>
</dbReference>
<dbReference type="InterPro" id="IPR002013">
    <property type="entry name" value="SAC_dom"/>
</dbReference>
<dbReference type="GO" id="GO:0004438">
    <property type="term" value="F:phosphatidylinositol-3-phosphate phosphatase activity"/>
    <property type="evidence" value="ECO:0007669"/>
    <property type="project" value="UniProtKB-EC"/>
</dbReference>
<evidence type="ECO:0000256" key="3">
    <source>
        <dbReference type="ARBA" id="ARBA00036807"/>
    </source>
</evidence>
<comment type="catalytic activity">
    <reaction evidence="3">
        <text>a 1,2-diacyl-sn-glycero-3-phospho-(1D-myo-inositol 4-phosphate) + H2O = a 1,2-diacyl-sn-glycero-3-phospho-(1D-myo-inositol) + phosphate</text>
        <dbReference type="Rhea" id="RHEA:55652"/>
        <dbReference type="ChEBI" id="CHEBI:15377"/>
        <dbReference type="ChEBI" id="CHEBI:43474"/>
        <dbReference type="ChEBI" id="CHEBI:57880"/>
        <dbReference type="ChEBI" id="CHEBI:58178"/>
    </reaction>
    <physiologicalReaction direction="left-to-right" evidence="3">
        <dbReference type="Rhea" id="RHEA:55653"/>
    </physiologicalReaction>
</comment>
<gene>
    <name evidence="9" type="ORF">GIL414_LOCUS52435</name>
    <name evidence="8" type="ORF">SMN809_LOCUS46028</name>
</gene>
<dbReference type="EMBL" id="CAJOBI010142293">
    <property type="protein sequence ID" value="CAF4773364.1"/>
    <property type="molecule type" value="Genomic_DNA"/>
</dbReference>
<evidence type="ECO:0000256" key="6">
    <source>
        <dbReference type="ARBA" id="ARBA00041911"/>
    </source>
</evidence>
<organism evidence="8 10">
    <name type="scientific">Rotaria magnacalcarata</name>
    <dbReference type="NCBI Taxonomy" id="392030"/>
    <lineage>
        <taxon>Eukaryota</taxon>
        <taxon>Metazoa</taxon>
        <taxon>Spiralia</taxon>
        <taxon>Gnathifera</taxon>
        <taxon>Rotifera</taxon>
        <taxon>Eurotatoria</taxon>
        <taxon>Bdelloidea</taxon>
        <taxon>Philodinida</taxon>
        <taxon>Philodinidae</taxon>
        <taxon>Rotaria</taxon>
    </lineage>
</organism>
<feature type="non-terminal residue" evidence="8">
    <location>
        <position position="48"/>
    </location>
</feature>
<evidence type="ECO:0000313" key="9">
    <source>
        <dbReference type="EMBL" id="CAF4913368.1"/>
    </source>
</evidence>